<evidence type="ECO:0000313" key="1">
    <source>
        <dbReference type="EMBL" id="CAD7234058.1"/>
    </source>
</evidence>
<gene>
    <name evidence="1" type="ORF">CTOB1V02_LOCUS11876</name>
</gene>
<organism evidence="1">
    <name type="scientific">Cyprideis torosa</name>
    <dbReference type="NCBI Taxonomy" id="163714"/>
    <lineage>
        <taxon>Eukaryota</taxon>
        <taxon>Metazoa</taxon>
        <taxon>Ecdysozoa</taxon>
        <taxon>Arthropoda</taxon>
        <taxon>Crustacea</taxon>
        <taxon>Oligostraca</taxon>
        <taxon>Ostracoda</taxon>
        <taxon>Podocopa</taxon>
        <taxon>Podocopida</taxon>
        <taxon>Cytherocopina</taxon>
        <taxon>Cytheroidea</taxon>
        <taxon>Cytherideidae</taxon>
        <taxon>Cyprideis</taxon>
    </lineage>
</organism>
<dbReference type="OrthoDB" id="10064570at2759"/>
<dbReference type="AlphaFoldDB" id="A0A7R8WLL3"/>
<accession>A0A7R8WLL3</accession>
<dbReference type="EMBL" id="OB667644">
    <property type="protein sequence ID" value="CAD7234058.1"/>
    <property type="molecule type" value="Genomic_DNA"/>
</dbReference>
<reference evidence="1" key="1">
    <citation type="submission" date="2020-11" db="EMBL/GenBank/DDBJ databases">
        <authorList>
            <person name="Tran Van P."/>
        </authorList>
    </citation>
    <scope>NUCLEOTIDE SEQUENCE</scope>
</reference>
<name>A0A7R8WLL3_9CRUS</name>
<dbReference type="InterPro" id="IPR021959">
    <property type="entry name" value="DUF3576"/>
</dbReference>
<sequence>MAGVVGLSACSKFPKGEAKYPTGLDRTTTGDDVYGDKQSILGKDGLAIFGGKKKNADDGSTGIGVNSYLWRASLDTLSFMPLASADPFGGVIITDWYSAPEKPNERFKVNAFILDKQLVSTGIQVKVFRQAKKGGQWFDADVADDMGTKLEDSILTRARQLRVAAIDK</sequence>
<proteinExistence type="predicted"/>
<protein>
    <submittedName>
        <fullName evidence="1">Uncharacterized protein</fullName>
    </submittedName>
</protein>
<dbReference type="Pfam" id="PF12100">
    <property type="entry name" value="DUF3576"/>
    <property type="match status" value="1"/>
</dbReference>